<protein>
    <recommendedName>
        <fullName evidence="2">Peptidase S1 domain-containing protein</fullName>
    </recommendedName>
</protein>
<feature type="non-terminal residue" evidence="1">
    <location>
        <position position="1"/>
    </location>
</feature>
<accession>A0A0F9IRW9</accession>
<evidence type="ECO:0008006" key="2">
    <source>
        <dbReference type="Google" id="ProtNLM"/>
    </source>
</evidence>
<proteinExistence type="predicted"/>
<evidence type="ECO:0000313" key="1">
    <source>
        <dbReference type="EMBL" id="KKM60154.1"/>
    </source>
</evidence>
<dbReference type="EMBL" id="LAZR01011731">
    <property type="protein sequence ID" value="KKM60154.1"/>
    <property type="molecule type" value="Genomic_DNA"/>
</dbReference>
<name>A0A0F9IRW9_9ZZZZ</name>
<organism evidence="1">
    <name type="scientific">marine sediment metagenome</name>
    <dbReference type="NCBI Taxonomy" id="412755"/>
    <lineage>
        <taxon>unclassified sequences</taxon>
        <taxon>metagenomes</taxon>
        <taxon>ecological metagenomes</taxon>
    </lineage>
</organism>
<sequence>PNVDGMQSGFVPGRTAERVEHVDILNDIRPGIPVTSYRPEWMDAIYQPRFTLQQQFPPMQRMSGQAVSPLIVFGADDRWAFRDSSWPWGLVGKISTSSGWTGSGVLVGERLVATASHVVPWADAAAGSWWMKFTPAFYDGSSLHGSGVESYVSDAKGFVNTSNVVGYDWAILRLYTPLGLSLGYFGFNGYSSSWNGLSVWSTIGYPGAIASAQRPAFQGGYNIIDVDSDSHGGREIESRSADLTGGNSGGPIFAWWSGDPRIVGVVSGAEQEYWFPFSIKWVNVFAGGSGFTNLLSWGRANWPG</sequence>
<dbReference type="AlphaFoldDB" id="A0A0F9IRW9"/>
<gene>
    <name evidence="1" type="ORF">LCGC14_1544680</name>
</gene>
<dbReference type="Pfam" id="PF13365">
    <property type="entry name" value="Trypsin_2"/>
    <property type="match status" value="1"/>
</dbReference>
<dbReference type="InterPro" id="IPR043504">
    <property type="entry name" value="Peptidase_S1_PA_chymotrypsin"/>
</dbReference>
<reference evidence="1" key="1">
    <citation type="journal article" date="2015" name="Nature">
        <title>Complex archaea that bridge the gap between prokaryotes and eukaryotes.</title>
        <authorList>
            <person name="Spang A."/>
            <person name="Saw J.H."/>
            <person name="Jorgensen S.L."/>
            <person name="Zaremba-Niedzwiedzka K."/>
            <person name="Martijn J."/>
            <person name="Lind A.E."/>
            <person name="van Eijk R."/>
            <person name="Schleper C."/>
            <person name="Guy L."/>
            <person name="Ettema T.J."/>
        </authorList>
    </citation>
    <scope>NUCLEOTIDE SEQUENCE</scope>
</reference>
<dbReference type="Gene3D" id="2.40.10.10">
    <property type="entry name" value="Trypsin-like serine proteases"/>
    <property type="match status" value="2"/>
</dbReference>
<comment type="caution">
    <text evidence="1">The sequence shown here is derived from an EMBL/GenBank/DDBJ whole genome shotgun (WGS) entry which is preliminary data.</text>
</comment>
<dbReference type="InterPro" id="IPR009003">
    <property type="entry name" value="Peptidase_S1_PA"/>
</dbReference>
<dbReference type="SUPFAM" id="SSF50494">
    <property type="entry name" value="Trypsin-like serine proteases"/>
    <property type="match status" value="1"/>
</dbReference>